<dbReference type="EMBL" id="SACY01000005">
    <property type="protein sequence ID" value="RVU23454.1"/>
    <property type="molecule type" value="Genomic_DNA"/>
</dbReference>
<evidence type="ECO:0000313" key="8">
    <source>
        <dbReference type="Proteomes" id="UP000282832"/>
    </source>
</evidence>
<reference evidence="7 8" key="1">
    <citation type="submission" date="2019-01" db="EMBL/GenBank/DDBJ databases">
        <authorList>
            <person name="Chen W.-M."/>
        </authorList>
    </citation>
    <scope>NUCLEOTIDE SEQUENCE [LARGE SCALE GENOMIC DNA]</scope>
    <source>
        <strain evidence="7 8">FSY-15</strain>
    </source>
</reference>
<dbReference type="InterPro" id="IPR036291">
    <property type="entry name" value="NAD(P)-bd_dom_sf"/>
</dbReference>
<dbReference type="InterPro" id="IPR050418">
    <property type="entry name" value="D-iso_2-hydroxyacid_DH_PdxB"/>
</dbReference>
<keyword evidence="2 4" id="KW-0560">Oxidoreductase</keyword>
<keyword evidence="8" id="KW-1185">Reference proteome</keyword>
<dbReference type="OrthoDB" id="1522997at2"/>
<protein>
    <submittedName>
        <fullName evidence="7">D-2-hydroxyacid dehydrogenase</fullName>
    </submittedName>
</protein>
<comment type="similarity">
    <text evidence="1 4">Belongs to the D-isomer specific 2-hydroxyacid dehydrogenase family.</text>
</comment>
<comment type="caution">
    <text evidence="7">The sequence shown here is derived from an EMBL/GenBank/DDBJ whole genome shotgun (WGS) entry which is preliminary data.</text>
</comment>
<evidence type="ECO:0000256" key="1">
    <source>
        <dbReference type="ARBA" id="ARBA00005854"/>
    </source>
</evidence>
<dbReference type="GO" id="GO:0051287">
    <property type="term" value="F:NAD binding"/>
    <property type="evidence" value="ECO:0007669"/>
    <property type="project" value="InterPro"/>
</dbReference>
<dbReference type="Pfam" id="PF02826">
    <property type="entry name" value="2-Hacid_dh_C"/>
    <property type="match status" value="1"/>
</dbReference>
<evidence type="ECO:0000259" key="5">
    <source>
        <dbReference type="Pfam" id="PF00389"/>
    </source>
</evidence>
<dbReference type="GO" id="GO:0016616">
    <property type="term" value="F:oxidoreductase activity, acting on the CH-OH group of donors, NAD or NADP as acceptor"/>
    <property type="evidence" value="ECO:0007669"/>
    <property type="project" value="InterPro"/>
</dbReference>
<dbReference type="InterPro" id="IPR029752">
    <property type="entry name" value="D-isomer_DH_CS1"/>
</dbReference>
<name>A0A437PN02_9BACT</name>
<dbReference type="PROSITE" id="PS00065">
    <property type="entry name" value="D_2_HYDROXYACID_DH_1"/>
    <property type="match status" value="1"/>
</dbReference>
<dbReference type="InterPro" id="IPR006140">
    <property type="entry name" value="D-isomer_DH_NAD-bd"/>
</dbReference>
<dbReference type="AlphaFoldDB" id="A0A437PN02"/>
<dbReference type="Pfam" id="PF00389">
    <property type="entry name" value="2-Hacid_dh"/>
    <property type="match status" value="1"/>
</dbReference>
<evidence type="ECO:0000256" key="4">
    <source>
        <dbReference type="RuleBase" id="RU003719"/>
    </source>
</evidence>
<evidence type="ECO:0000259" key="6">
    <source>
        <dbReference type="Pfam" id="PF02826"/>
    </source>
</evidence>
<dbReference type="PANTHER" id="PTHR43761">
    <property type="entry name" value="D-ISOMER SPECIFIC 2-HYDROXYACID DEHYDROGENASE FAMILY PROTEIN (AFU_ORTHOLOGUE AFUA_1G13630)"/>
    <property type="match status" value="1"/>
</dbReference>
<feature type="domain" description="D-isomer specific 2-hydroxyacid dehydrogenase catalytic" evidence="5">
    <location>
        <begin position="15"/>
        <end position="313"/>
    </location>
</feature>
<evidence type="ECO:0000313" key="7">
    <source>
        <dbReference type="EMBL" id="RVU23454.1"/>
    </source>
</evidence>
<proteinExistence type="inferred from homology"/>
<accession>A0A437PN02</accession>
<organism evidence="7 8">
    <name type="scientific">Sandaracinomonas limnophila</name>
    <dbReference type="NCBI Taxonomy" id="1862386"/>
    <lineage>
        <taxon>Bacteria</taxon>
        <taxon>Pseudomonadati</taxon>
        <taxon>Bacteroidota</taxon>
        <taxon>Cytophagia</taxon>
        <taxon>Cytophagales</taxon>
        <taxon>Flectobacillaceae</taxon>
        <taxon>Sandaracinomonas</taxon>
    </lineage>
</organism>
<evidence type="ECO:0000256" key="3">
    <source>
        <dbReference type="ARBA" id="ARBA00023027"/>
    </source>
</evidence>
<gene>
    <name evidence="7" type="ORF">EOJ36_10250</name>
</gene>
<dbReference type="RefSeq" id="WP_127805032.1">
    <property type="nucleotide sequence ID" value="NZ_SACY01000005.1"/>
</dbReference>
<dbReference type="Gene3D" id="3.40.50.720">
    <property type="entry name" value="NAD(P)-binding Rossmann-like Domain"/>
    <property type="match status" value="2"/>
</dbReference>
<evidence type="ECO:0000256" key="2">
    <source>
        <dbReference type="ARBA" id="ARBA00023002"/>
    </source>
</evidence>
<feature type="domain" description="D-isomer specific 2-hydroxyacid dehydrogenase NAD-binding" evidence="6">
    <location>
        <begin position="107"/>
        <end position="284"/>
    </location>
</feature>
<dbReference type="InterPro" id="IPR006139">
    <property type="entry name" value="D-isomer_2_OHA_DH_cat_dom"/>
</dbReference>
<keyword evidence="3" id="KW-0520">NAD</keyword>
<dbReference type="PANTHER" id="PTHR43761:SF1">
    <property type="entry name" value="D-ISOMER SPECIFIC 2-HYDROXYACID DEHYDROGENASE CATALYTIC DOMAIN-CONTAINING PROTEIN-RELATED"/>
    <property type="match status" value="1"/>
</dbReference>
<dbReference type="FunFam" id="3.40.50.720:FF:000203">
    <property type="entry name" value="D-3-phosphoglycerate dehydrogenase (SerA)"/>
    <property type="match status" value="1"/>
</dbReference>
<dbReference type="SUPFAM" id="SSF52283">
    <property type="entry name" value="Formate/glycerate dehydrogenase catalytic domain-like"/>
    <property type="match status" value="1"/>
</dbReference>
<sequence>MKIGILDGFTLFQSDIDWKLLENFGEVVYQDRREGKTILNNLLDSEILITNKYVLNASNLPQFSKVKLIIVSATGYNCVDVEYCKNHQIFVCNVPNYGTYSVAQHALALLLNYTNAVETHAQSVKKGEWVQSKDWCFQKQPLIELYGKTMGIIGMGSIGKAFAQMCQSLGMRIIYSHTRDLEIENMEYVDLKKLAQQSDFISLHCPLTENTNQLIDQHFIANTKSNLVLINTSRGGLIHSQDLANALNEGKIAAALLDVLEVEPPEEGNPLLSAKNVSITPHNAWISFEARTRIFTTIQQILNAFQQGNVINRIA</sequence>
<dbReference type="Proteomes" id="UP000282832">
    <property type="component" value="Unassembled WGS sequence"/>
</dbReference>
<dbReference type="SUPFAM" id="SSF51735">
    <property type="entry name" value="NAD(P)-binding Rossmann-fold domains"/>
    <property type="match status" value="1"/>
</dbReference>